<dbReference type="AlphaFoldDB" id="A0A1S2YHN4"/>
<dbReference type="SUPFAM" id="SSF54277">
    <property type="entry name" value="CAD &amp; PB1 domains"/>
    <property type="match status" value="1"/>
</dbReference>
<dbReference type="GeneID" id="101499804"/>
<dbReference type="Pfam" id="PF00564">
    <property type="entry name" value="PB1"/>
    <property type="match status" value="1"/>
</dbReference>
<name>A0A1S2YHN4_CICAR</name>
<dbReference type="KEGG" id="cam:101499804"/>
<dbReference type="PANTHER" id="PTHR31066:SF33">
    <property type="entry name" value="OS07G0556300 PROTEIN"/>
    <property type="match status" value="1"/>
</dbReference>
<dbReference type="PANTHER" id="PTHR31066">
    <property type="entry name" value="OS05G0427100 PROTEIN-RELATED"/>
    <property type="match status" value="1"/>
</dbReference>
<dbReference type="InterPro" id="IPR000270">
    <property type="entry name" value="PB1_dom"/>
</dbReference>
<feature type="domain" description="PB1" evidence="2">
    <location>
        <begin position="42"/>
        <end position="132"/>
    </location>
</feature>
<dbReference type="FunFam" id="3.10.20.90:FF:000058">
    <property type="entry name" value="Octicosapeptide/phox/Bem1p domain kinase superfamily protein"/>
    <property type="match status" value="1"/>
</dbReference>
<evidence type="ECO:0000313" key="4">
    <source>
        <dbReference type="RefSeq" id="XP_004504956.1"/>
    </source>
</evidence>
<feature type="region of interest" description="Disordered" evidence="1">
    <location>
        <begin position="1"/>
        <end position="24"/>
    </location>
</feature>
<dbReference type="PaxDb" id="3827-XP_004504956.1"/>
<sequence>MASLPHLDDDSVTPSPRSDHYQDPLPRVRFMCSFGGKILPRPSDNQLRYVGGDTRIVAVNRSISFPALIHKLSKLSGTSSITAKYQLPNEDLDALITVTTDEDVENMMDEYDRVAQNDNPRSARLRLFLFPEGEDSRSNSISSLLNGSTKRENWFMDALNGGVSGLERGRSEASSMLSEVPDYLFGLDNNSEETIQHIREPRLKERHLIQQDNVSNSDPGSPAPIVSSPFCSTSSSLCVPSIPNLPPVKTKPENPVTDPEFKGNQINTTETVVQPQVHYAQPQEAAYSGHHHAQPVQVYYISNPVQTGSAPVHPVHMQTHYPFVQQPYHHAVMQAQVPMGYHQMVPGSGQVYGAGMRHVAPVQPYSPTATVARDGMKQQVYQAMPNSGTIPVYRAGDEPQRAGAEFGAGRGINLPNN</sequence>
<gene>
    <name evidence="4" type="primary">LOC101499804</name>
</gene>
<keyword evidence="3" id="KW-1185">Reference proteome</keyword>
<evidence type="ECO:0000313" key="3">
    <source>
        <dbReference type="Proteomes" id="UP000087171"/>
    </source>
</evidence>
<dbReference type="InterPro" id="IPR053198">
    <property type="entry name" value="Gynoecium_Dev_Regulator"/>
</dbReference>
<dbReference type="OrthoDB" id="1938580at2759"/>
<dbReference type="Gene3D" id="3.10.20.90">
    <property type="entry name" value="Phosphatidylinositol 3-kinase Catalytic Subunit, Chain A, domain 1"/>
    <property type="match status" value="1"/>
</dbReference>
<reference evidence="3" key="1">
    <citation type="journal article" date="2013" name="Nat. Biotechnol.">
        <title>Draft genome sequence of chickpea (Cicer arietinum) provides a resource for trait improvement.</title>
        <authorList>
            <person name="Varshney R.K."/>
            <person name="Song C."/>
            <person name="Saxena R.K."/>
            <person name="Azam S."/>
            <person name="Yu S."/>
            <person name="Sharpe A.G."/>
            <person name="Cannon S."/>
            <person name="Baek J."/>
            <person name="Rosen B.D."/>
            <person name="Tar'an B."/>
            <person name="Millan T."/>
            <person name="Zhang X."/>
            <person name="Ramsay L.D."/>
            <person name="Iwata A."/>
            <person name="Wang Y."/>
            <person name="Nelson W."/>
            <person name="Farmer A.D."/>
            <person name="Gaur P.M."/>
            <person name="Soderlund C."/>
            <person name="Penmetsa R.V."/>
            <person name="Xu C."/>
            <person name="Bharti A.K."/>
            <person name="He W."/>
            <person name="Winter P."/>
            <person name="Zhao S."/>
            <person name="Hane J.K."/>
            <person name="Carrasquilla-Garcia N."/>
            <person name="Condie J.A."/>
            <person name="Upadhyaya H.D."/>
            <person name="Luo M.C."/>
            <person name="Thudi M."/>
            <person name="Gowda C.L."/>
            <person name="Singh N.P."/>
            <person name="Lichtenzveig J."/>
            <person name="Gali K.K."/>
            <person name="Rubio J."/>
            <person name="Nadarajan N."/>
            <person name="Dolezel J."/>
            <person name="Bansal K.C."/>
            <person name="Xu X."/>
            <person name="Edwards D."/>
            <person name="Zhang G."/>
            <person name="Kahl G."/>
            <person name="Gil J."/>
            <person name="Singh K.B."/>
            <person name="Datta S.K."/>
            <person name="Jackson S.A."/>
            <person name="Wang J."/>
            <person name="Cook D.R."/>
        </authorList>
    </citation>
    <scope>NUCLEOTIDE SEQUENCE [LARGE SCALE GENOMIC DNA]</scope>
    <source>
        <strain evidence="3">cv. CDC Frontier</strain>
    </source>
</reference>
<dbReference type="eggNOG" id="ENOG502QVUK">
    <property type="taxonomic scope" value="Eukaryota"/>
</dbReference>
<reference evidence="4" key="2">
    <citation type="submission" date="2025-08" db="UniProtKB">
        <authorList>
            <consortium name="RefSeq"/>
        </authorList>
    </citation>
    <scope>IDENTIFICATION</scope>
    <source>
        <tissue evidence="4">Etiolated seedlings</tissue>
    </source>
</reference>
<evidence type="ECO:0000256" key="1">
    <source>
        <dbReference type="SAM" id="MobiDB-lite"/>
    </source>
</evidence>
<accession>A0A1S2YHN4</accession>
<proteinExistence type="predicted"/>
<dbReference type="Proteomes" id="UP000087171">
    <property type="component" value="Chromosome Ca6"/>
</dbReference>
<organism evidence="3 4">
    <name type="scientific">Cicer arietinum</name>
    <name type="common">Chickpea</name>
    <name type="synonym">Garbanzo</name>
    <dbReference type="NCBI Taxonomy" id="3827"/>
    <lineage>
        <taxon>Eukaryota</taxon>
        <taxon>Viridiplantae</taxon>
        <taxon>Streptophyta</taxon>
        <taxon>Embryophyta</taxon>
        <taxon>Tracheophyta</taxon>
        <taxon>Spermatophyta</taxon>
        <taxon>Magnoliopsida</taxon>
        <taxon>eudicotyledons</taxon>
        <taxon>Gunneridae</taxon>
        <taxon>Pentapetalae</taxon>
        <taxon>rosids</taxon>
        <taxon>fabids</taxon>
        <taxon>Fabales</taxon>
        <taxon>Fabaceae</taxon>
        <taxon>Papilionoideae</taxon>
        <taxon>50 kb inversion clade</taxon>
        <taxon>NPAAA clade</taxon>
        <taxon>Hologalegina</taxon>
        <taxon>IRL clade</taxon>
        <taxon>Cicereae</taxon>
        <taxon>Cicer</taxon>
    </lineage>
</organism>
<protein>
    <submittedName>
        <fullName evidence="4">Uncharacterized protein LOC101499804</fullName>
    </submittedName>
</protein>
<dbReference type="RefSeq" id="XP_004504956.1">
    <property type="nucleotide sequence ID" value="XM_004504899.3"/>
</dbReference>
<dbReference type="SMART" id="SM00666">
    <property type="entry name" value="PB1"/>
    <property type="match status" value="1"/>
</dbReference>
<dbReference type="CDD" id="cd06410">
    <property type="entry name" value="PB1_UP2"/>
    <property type="match status" value="1"/>
</dbReference>
<evidence type="ECO:0000259" key="2">
    <source>
        <dbReference type="SMART" id="SM00666"/>
    </source>
</evidence>